<organism evidence="1 2">
    <name type="scientific">Vermiconidia calcicola</name>
    <dbReference type="NCBI Taxonomy" id="1690605"/>
    <lineage>
        <taxon>Eukaryota</taxon>
        <taxon>Fungi</taxon>
        <taxon>Dikarya</taxon>
        <taxon>Ascomycota</taxon>
        <taxon>Pezizomycotina</taxon>
        <taxon>Dothideomycetes</taxon>
        <taxon>Dothideomycetidae</taxon>
        <taxon>Mycosphaerellales</taxon>
        <taxon>Extremaceae</taxon>
        <taxon>Vermiconidia</taxon>
    </lineage>
</organism>
<dbReference type="Proteomes" id="UP001281147">
    <property type="component" value="Unassembled WGS sequence"/>
</dbReference>
<sequence>MFQTPYQPLEPYQHPRSFDRRCRPWQQMLIFFVRTQKQQDWRSPTNRFRRRQDAAFHNLIAAAEEIVDENEESEEEGERDDEAGSVAEQQAGTKVAYTGITGNYVPSLLPMYGPCSAKPQFVSRPEYTTFPRGLRRAPLARRTCHMPHWRDARATMIYPSVKV</sequence>
<name>A0ACC3MHC5_9PEZI</name>
<evidence type="ECO:0000313" key="2">
    <source>
        <dbReference type="Proteomes" id="UP001281147"/>
    </source>
</evidence>
<accession>A0ACC3MHC5</accession>
<protein>
    <submittedName>
        <fullName evidence="1">Uncharacterized protein</fullName>
    </submittedName>
</protein>
<keyword evidence="2" id="KW-1185">Reference proteome</keyword>
<evidence type="ECO:0000313" key="1">
    <source>
        <dbReference type="EMBL" id="KAK3691312.1"/>
    </source>
</evidence>
<comment type="caution">
    <text evidence="1">The sequence shown here is derived from an EMBL/GenBank/DDBJ whole genome shotgun (WGS) entry which is preliminary data.</text>
</comment>
<reference evidence="1" key="1">
    <citation type="submission" date="2023-07" db="EMBL/GenBank/DDBJ databases">
        <title>Black Yeasts Isolated from many extreme environments.</title>
        <authorList>
            <person name="Coleine C."/>
            <person name="Stajich J.E."/>
            <person name="Selbmann L."/>
        </authorList>
    </citation>
    <scope>NUCLEOTIDE SEQUENCE</scope>
    <source>
        <strain evidence="1">CCFEE 5714</strain>
    </source>
</reference>
<proteinExistence type="predicted"/>
<dbReference type="EMBL" id="JAUTXU010000268">
    <property type="protein sequence ID" value="KAK3691312.1"/>
    <property type="molecule type" value="Genomic_DNA"/>
</dbReference>
<gene>
    <name evidence="1" type="ORF">LTR37_018718</name>
</gene>